<keyword evidence="11" id="KW-0175">Coiled coil</keyword>
<evidence type="ECO:0000256" key="3">
    <source>
        <dbReference type="ARBA" id="ARBA00022598"/>
    </source>
</evidence>
<reference evidence="15 16" key="1">
    <citation type="submission" date="2016-06" db="EMBL/GenBank/DDBJ databases">
        <authorList>
            <consortium name="Pathogen Informatics"/>
        </authorList>
    </citation>
    <scope>NUCLEOTIDE SEQUENCE [LARGE SCALE GENOMIC DNA]</scope>
    <source>
        <strain evidence="15">PocGH01</strain>
    </source>
</reference>
<evidence type="ECO:0000256" key="4">
    <source>
        <dbReference type="ARBA" id="ARBA00022723"/>
    </source>
</evidence>
<dbReference type="InterPro" id="IPR015803">
    <property type="entry name" value="Cys-tRNA-ligase"/>
</dbReference>
<keyword evidence="9" id="KW-0030">Aminoacyl-tRNA synthetase</keyword>
<keyword evidence="7" id="KW-0067">ATP-binding</keyword>
<evidence type="ECO:0000259" key="14">
    <source>
        <dbReference type="Pfam" id="PF01406"/>
    </source>
</evidence>
<keyword evidence="16" id="KW-1185">Reference proteome</keyword>
<dbReference type="SUPFAM" id="SSF52374">
    <property type="entry name" value="Nucleotidylyl transferase"/>
    <property type="match status" value="1"/>
</dbReference>
<evidence type="ECO:0000256" key="8">
    <source>
        <dbReference type="ARBA" id="ARBA00022917"/>
    </source>
</evidence>
<feature type="chain" id="PRO_5008921491" description="cysteine--tRNA ligase" evidence="13">
    <location>
        <begin position="24"/>
        <end position="704"/>
    </location>
</feature>
<evidence type="ECO:0000256" key="13">
    <source>
        <dbReference type="SAM" id="SignalP"/>
    </source>
</evidence>
<dbReference type="Proteomes" id="UP000242942">
    <property type="component" value="Chromosome 8"/>
</dbReference>
<dbReference type="CDD" id="cd00672">
    <property type="entry name" value="CysRS_core"/>
    <property type="match status" value="1"/>
</dbReference>
<keyword evidence="13" id="KW-0732">Signal</keyword>
<evidence type="ECO:0000256" key="2">
    <source>
        <dbReference type="ARBA" id="ARBA00012832"/>
    </source>
</evidence>
<sequence>MKLFTCIWFLLLTILCKNNFASSVKHNCDISRSNRNKITTILAKYRRFKKQADKRGKFERRRGMLFIRRPLLRSNRYLITSKYIIAKKLLHSSMEGNSHLPKWDMPSKEGKKITKLLVNNSLTRSKVEFVPQEDNKIRWYACGPTVYDAAHLGHARTYVSFDIIRRILVNYFNYDVFMVINITDIDDKIIKRSEEEKISFNELARKWEYEFWNDMKSLNVLLPTAITRVSEYIDEIIKYIKKIIDNKYAYVSEEGSVYFDIDAFKKNPKHFYARMEPLSVKDETRILEGEGDLGIISKTKKNSYDFALWKSSKPDEPYWDSPWGKGRPGWHIECSTMASNILGKVLDIHSGGIDLRFPHHDNELAQSEAFFDHNQWVNYFLHSGHLHIEGLKMSKSLKNFITIKNMLKKYTSNQIRILFILNKWDNFMNYNPNGESMIQCIEIDKLFFNFFALINMKIKNFNLNNNNLYWNQKDTYLNNIFRQTKNKIHNFFLDNFNTPEILLTVQKLITEINVYIQNDKIQIGLLLELKHYINFIINIFGLIYNDLDKNKNKQFDELLYILGSYRNNIRNNLQCNSKLIRNILKEYKENDKYENVNNSTITQYNQLYINFINNVKMNNENLLKECDILRDQHLLNMGILIDDRPNNEFVIKMLDENQLLQERDKREQEKVKREQEKVKREQEKVKREQEKVKREQQIKRKEDE</sequence>
<dbReference type="InterPro" id="IPR009080">
    <property type="entry name" value="tRNAsynth_Ia_anticodon-bd"/>
</dbReference>
<comment type="cofactor">
    <cofactor evidence="1">
        <name>Zn(2+)</name>
        <dbReference type="ChEBI" id="CHEBI:29105"/>
    </cofactor>
</comment>
<proteinExistence type="inferred from homology"/>
<evidence type="ECO:0000256" key="9">
    <source>
        <dbReference type="ARBA" id="ARBA00023146"/>
    </source>
</evidence>
<evidence type="ECO:0000256" key="11">
    <source>
        <dbReference type="SAM" id="Coils"/>
    </source>
</evidence>
<dbReference type="SUPFAM" id="SSF47323">
    <property type="entry name" value="Anticodon-binding domain of a subclass of class I aminoacyl-tRNA synthetases"/>
    <property type="match status" value="1"/>
</dbReference>
<dbReference type="Gene3D" id="3.40.50.620">
    <property type="entry name" value="HUPs"/>
    <property type="match status" value="1"/>
</dbReference>
<dbReference type="GO" id="GO:0004817">
    <property type="term" value="F:cysteine-tRNA ligase activity"/>
    <property type="evidence" value="ECO:0007669"/>
    <property type="project" value="UniProtKB-EC"/>
</dbReference>
<dbReference type="VEuPathDB" id="PlasmoDB:POWCR01_080021500"/>
<gene>
    <name evidence="15" type="primary">CysRS</name>
    <name evidence="15" type="ORF">POCGH01_08023600</name>
</gene>
<accession>A0A1D3TGR8</accession>
<evidence type="ECO:0000256" key="10">
    <source>
        <dbReference type="ARBA" id="ARBA00031499"/>
    </source>
</evidence>
<dbReference type="GO" id="GO:0046872">
    <property type="term" value="F:metal ion binding"/>
    <property type="evidence" value="ECO:0007669"/>
    <property type="project" value="UniProtKB-KW"/>
</dbReference>
<evidence type="ECO:0000256" key="6">
    <source>
        <dbReference type="ARBA" id="ARBA00022833"/>
    </source>
</evidence>
<evidence type="ECO:0000313" key="15">
    <source>
        <dbReference type="EMBL" id="SCP04142.1"/>
    </source>
</evidence>
<feature type="signal peptide" evidence="13">
    <location>
        <begin position="1"/>
        <end position="23"/>
    </location>
</feature>
<dbReference type="InterPro" id="IPR024909">
    <property type="entry name" value="Cys-tRNA/MSH_ligase"/>
</dbReference>
<feature type="coiled-coil region" evidence="11">
    <location>
        <begin position="570"/>
        <end position="632"/>
    </location>
</feature>
<dbReference type="GO" id="GO:0006423">
    <property type="term" value="P:cysteinyl-tRNA aminoacylation"/>
    <property type="evidence" value="ECO:0007669"/>
    <property type="project" value="InterPro"/>
</dbReference>
<dbReference type="GO" id="GO:0005524">
    <property type="term" value="F:ATP binding"/>
    <property type="evidence" value="ECO:0007669"/>
    <property type="project" value="UniProtKB-KW"/>
</dbReference>
<evidence type="ECO:0000313" key="16">
    <source>
        <dbReference type="Proteomes" id="UP000242942"/>
    </source>
</evidence>
<dbReference type="FunFam" id="3.40.50.620:FF:000027">
    <property type="entry name" value="Cysteine--tRNA ligase, cytoplasmic"/>
    <property type="match status" value="1"/>
</dbReference>
<feature type="region of interest" description="Disordered" evidence="12">
    <location>
        <begin position="662"/>
        <end position="704"/>
    </location>
</feature>
<dbReference type="InterPro" id="IPR032678">
    <property type="entry name" value="tRNA-synt_1_cat_dom"/>
</dbReference>
<dbReference type="GO" id="GO:0005737">
    <property type="term" value="C:cytoplasm"/>
    <property type="evidence" value="ECO:0007669"/>
    <property type="project" value="TreeGrafter"/>
</dbReference>
<name>A0A1D3TGR8_PLAOA</name>
<organism evidence="15 16">
    <name type="scientific">Plasmodium ovale</name>
    <name type="common">malaria parasite P. ovale</name>
    <dbReference type="NCBI Taxonomy" id="36330"/>
    <lineage>
        <taxon>Eukaryota</taxon>
        <taxon>Sar</taxon>
        <taxon>Alveolata</taxon>
        <taxon>Apicomplexa</taxon>
        <taxon>Aconoidasida</taxon>
        <taxon>Haemosporida</taxon>
        <taxon>Plasmodiidae</taxon>
        <taxon>Plasmodium</taxon>
        <taxon>Plasmodium (Plasmodium)</taxon>
    </lineage>
</organism>
<dbReference type="EMBL" id="LT594589">
    <property type="protein sequence ID" value="SCP04142.1"/>
    <property type="molecule type" value="Genomic_DNA"/>
</dbReference>
<evidence type="ECO:0000256" key="1">
    <source>
        <dbReference type="ARBA" id="ARBA00001947"/>
    </source>
</evidence>
<evidence type="ECO:0000256" key="12">
    <source>
        <dbReference type="SAM" id="MobiDB-lite"/>
    </source>
</evidence>
<dbReference type="NCBIfam" id="TIGR00435">
    <property type="entry name" value="cysS"/>
    <property type="match status" value="1"/>
</dbReference>
<dbReference type="Pfam" id="PF01406">
    <property type="entry name" value="tRNA-synt_1e"/>
    <property type="match status" value="1"/>
</dbReference>
<dbReference type="HAMAP" id="MF_00041">
    <property type="entry name" value="Cys_tRNA_synth"/>
    <property type="match status" value="1"/>
</dbReference>
<dbReference type="EC" id="6.1.1.16" evidence="2"/>
<feature type="domain" description="tRNA synthetases class I catalytic" evidence="14">
    <location>
        <begin position="129"/>
        <end position="431"/>
    </location>
</feature>
<keyword evidence="4" id="KW-0479">Metal-binding</keyword>
<dbReference type="InterPro" id="IPR014729">
    <property type="entry name" value="Rossmann-like_a/b/a_fold"/>
</dbReference>
<keyword evidence="6" id="KW-0862">Zinc</keyword>
<dbReference type="OrthoDB" id="438179at2759"/>
<keyword evidence="3 15" id="KW-0436">Ligase</keyword>
<dbReference type="AlphaFoldDB" id="A0A1D3TGR8"/>
<keyword evidence="5" id="KW-0547">Nucleotide-binding</keyword>
<evidence type="ECO:0000256" key="7">
    <source>
        <dbReference type="ARBA" id="ARBA00022840"/>
    </source>
</evidence>
<dbReference type="PANTHER" id="PTHR10890">
    <property type="entry name" value="CYSTEINYL-TRNA SYNTHETASE"/>
    <property type="match status" value="1"/>
</dbReference>
<evidence type="ECO:0000256" key="5">
    <source>
        <dbReference type="ARBA" id="ARBA00022741"/>
    </source>
</evidence>
<dbReference type="PRINTS" id="PR00983">
    <property type="entry name" value="TRNASYNTHCYS"/>
</dbReference>
<dbReference type="VEuPathDB" id="PlasmoDB:PocGH01_08023600"/>
<dbReference type="PANTHER" id="PTHR10890:SF3">
    <property type="entry name" value="CYSTEINE--TRNA LIGASE, CYTOPLASMIC"/>
    <property type="match status" value="1"/>
</dbReference>
<keyword evidence="8" id="KW-0648">Protein biosynthesis</keyword>
<protein>
    <recommendedName>
        <fullName evidence="2">cysteine--tRNA ligase</fullName>
        <ecNumber evidence="2">6.1.1.16</ecNumber>
    </recommendedName>
    <alternativeName>
        <fullName evidence="10">Cysteinyl-tRNA synthetase</fullName>
    </alternativeName>
</protein>